<evidence type="ECO:0000259" key="6">
    <source>
        <dbReference type="PROSITE" id="PS50066"/>
    </source>
</evidence>
<evidence type="ECO:0000256" key="5">
    <source>
        <dbReference type="ARBA" id="ARBA00023242"/>
    </source>
</evidence>
<proteinExistence type="predicted"/>
<dbReference type="PANTHER" id="PTHR48019">
    <property type="entry name" value="SERUM RESPONSE FACTOR HOMOLOG"/>
    <property type="match status" value="1"/>
</dbReference>
<sequence length="177" mass="20422">MTRKKIQIKKIDNIAARQVTFSKRRIGLFNKAHELSTLCDAEIALLVFSPIGKLFEYSNTRLKYLPAVPFNVLNPYLMTDMLSYKKLISAILQEVDAFHISLPCNLEHNTDILPFIFLFKVKGDLSREISLSSNILLETFILQSIIKIPTILNDYTLYFTTIKTCKLLSQEKYLNLE</sequence>
<evidence type="ECO:0000256" key="2">
    <source>
        <dbReference type="ARBA" id="ARBA00023015"/>
    </source>
</evidence>
<dbReference type="InterPro" id="IPR036879">
    <property type="entry name" value="TF_MADSbox_sf"/>
</dbReference>
<evidence type="ECO:0000256" key="1">
    <source>
        <dbReference type="ARBA" id="ARBA00004123"/>
    </source>
</evidence>
<dbReference type="SMART" id="SM00432">
    <property type="entry name" value="MADS"/>
    <property type="match status" value="1"/>
</dbReference>
<dbReference type="OrthoDB" id="1390705at2759"/>
<dbReference type="InterPro" id="IPR050142">
    <property type="entry name" value="MADS-box/MEF2_TF"/>
</dbReference>
<evidence type="ECO:0000256" key="4">
    <source>
        <dbReference type="ARBA" id="ARBA00023163"/>
    </source>
</evidence>
<evidence type="ECO:0000313" key="8">
    <source>
        <dbReference type="RefSeq" id="XP_022762147.1"/>
    </source>
</evidence>
<dbReference type="Pfam" id="PF00319">
    <property type="entry name" value="SRF-TF"/>
    <property type="match status" value="1"/>
</dbReference>
<dbReference type="CDD" id="cd00265">
    <property type="entry name" value="MADS_MEF2_like"/>
    <property type="match status" value="1"/>
</dbReference>
<dbReference type="GO" id="GO:0005634">
    <property type="term" value="C:nucleus"/>
    <property type="evidence" value="ECO:0007669"/>
    <property type="project" value="UniProtKB-SubCell"/>
</dbReference>
<dbReference type="InterPro" id="IPR033896">
    <property type="entry name" value="MEF2-like_N"/>
</dbReference>
<reference evidence="8" key="1">
    <citation type="submission" date="2025-08" db="UniProtKB">
        <authorList>
            <consortium name="RefSeq"/>
        </authorList>
    </citation>
    <scope>IDENTIFICATION</scope>
    <source>
        <tissue evidence="8">Fruit stalk</tissue>
    </source>
</reference>
<dbReference type="Gene3D" id="3.40.1810.10">
    <property type="entry name" value="Transcription factor, MADS-box"/>
    <property type="match status" value="1"/>
</dbReference>
<dbReference type="RefSeq" id="XP_022762147.1">
    <property type="nucleotide sequence ID" value="XM_022906412.1"/>
</dbReference>
<dbReference type="SUPFAM" id="SSF55455">
    <property type="entry name" value="SRF-like"/>
    <property type="match status" value="1"/>
</dbReference>
<dbReference type="AlphaFoldDB" id="A0A6P6ABC6"/>
<keyword evidence="4" id="KW-0804">Transcription</keyword>
<gene>
    <name evidence="8" type="primary">LOC111308066</name>
</gene>
<dbReference type="InterPro" id="IPR002100">
    <property type="entry name" value="TF_MADSbox"/>
</dbReference>
<organism evidence="7 8">
    <name type="scientific">Durio zibethinus</name>
    <name type="common">Durian</name>
    <dbReference type="NCBI Taxonomy" id="66656"/>
    <lineage>
        <taxon>Eukaryota</taxon>
        <taxon>Viridiplantae</taxon>
        <taxon>Streptophyta</taxon>
        <taxon>Embryophyta</taxon>
        <taxon>Tracheophyta</taxon>
        <taxon>Spermatophyta</taxon>
        <taxon>Magnoliopsida</taxon>
        <taxon>eudicotyledons</taxon>
        <taxon>Gunneridae</taxon>
        <taxon>Pentapetalae</taxon>
        <taxon>rosids</taxon>
        <taxon>malvids</taxon>
        <taxon>Malvales</taxon>
        <taxon>Malvaceae</taxon>
        <taxon>Helicteroideae</taxon>
        <taxon>Durio</taxon>
    </lineage>
</organism>
<dbReference type="GO" id="GO:0046983">
    <property type="term" value="F:protein dimerization activity"/>
    <property type="evidence" value="ECO:0007669"/>
    <property type="project" value="InterPro"/>
</dbReference>
<protein>
    <submittedName>
        <fullName evidence="8">MADS-box protein AGL71-like</fullName>
    </submittedName>
</protein>
<comment type="subcellular location">
    <subcellularLocation>
        <location evidence="1">Nucleus</location>
    </subcellularLocation>
</comment>
<evidence type="ECO:0000256" key="3">
    <source>
        <dbReference type="ARBA" id="ARBA00023125"/>
    </source>
</evidence>
<keyword evidence="5" id="KW-0539">Nucleus</keyword>
<dbReference type="GO" id="GO:0000977">
    <property type="term" value="F:RNA polymerase II transcription regulatory region sequence-specific DNA binding"/>
    <property type="evidence" value="ECO:0007669"/>
    <property type="project" value="InterPro"/>
</dbReference>
<evidence type="ECO:0000313" key="7">
    <source>
        <dbReference type="Proteomes" id="UP000515121"/>
    </source>
</evidence>
<dbReference type="Proteomes" id="UP000515121">
    <property type="component" value="Unplaced"/>
</dbReference>
<dbReference type="PRINTS" id="PR00404">
    <property type="entry name" value="MADSDOMAIN"/>
</dbReference>
<keyword evidence="2" id="KW-0805">Transcription regulation</keyword>
<dbReference type="GeneID" id="111308066"/>
<dbReference type="PROSITE" id="PS50066">
    <property type="entry name" value="MADS_BOX_2"/>
    <property type="match status" value="1"/>
</dbReference>
<keyword evidence="3" id="KW-0238">DNA-binding</keyword>
<feature type="domain" description="MADS-box" evidence="6">
    <location>
        <begin position="1"/>
        <end position="61"/>
    </location>
</feature>
<accession>A0A6P6ABC6</accession>
<keyword evidence="7" id="KW-1185">Reference proteome</keyword>
<dbReference type="KEGG" id="dzi:111308066"/>
<name>A0A6P6ABC6_DURZI</name>
<dbReference type="GO" id="GO:0045944">
    <property type="term" value="P:positive regulation of transcription by RNA polymerase II"/>
    <property type="evidence" value="ECO:0007669"/>
    <property type="project" value="InterPro"/>
</dbReference>